<evidence type="ECO:0000256" key="3">
    <source>
        <dbReference type="ARBA" id="ARBA00022574"/>
    </source>
</evidence>
<evidence type="ECO:0000256" key="1">
    <source>
        <dbReference type="ARBA" id="ARBA00004604"/>
    </source>
</evidence>
<dbReference type="PANTHER" id="PTHR18359:SF0">
    <property type="entry name" value="U3 SMALL NUCLEOLAR RNA-ASSOCIATED PROTEIN 18 HOMOLOG"/>
    <property type="match status" value="1"/>
</dbReference>
<feature type="compositionally biased region" description="Basic and acidic residues" evidence="7">
    <location>
        <begin position="50"/>
        <end position="59"/>
    </location>
</feature>
<evidence type="ECO:0000256" key="6">
    <source>
        <dbReference type="ARBA" id="ARBA00025767"/>
    </source>
</evidence>
<accession>A0A1D3CV44</accession>
<organism evidence="8 9">
    <name type="scientific">Cyclospora cayetanensis</name>
    <dbReference type="NCBI Taxonomy" id="88456"/>
    <lineage>
        <taxon>Eukaryota</taxon>
        <taxon>Sar</taxon>
        <taxon>Alveolata</taxon>
        <taxon>Apicomplexa</taxon>
        <taxon>Conoidasida</taxon>
        <taxon>Coccidia</taxon>
        <taxon>Eucoccidiorida</taxon>
        <taxon>Eimeriorina</taxon>
        <taxon>Eimeriidae</taxon>
        <taxon>Cyclospora</taxon>
    </lineage>
</organism>
<dbReference type="SUPFAM" id="SSF50978">
    <property type="entry name" value="WD40 repeat-like"/>
    <property type="match status" value="1"/>
</dbReference>
<dbReference type="VEuPathDB" id="ToxoDB:cyc_07574"/>
<keyword evidence="4" id="KW-0677">Repeat</keyword>
<feature type="compositionally biased region" description="Basic and acidic residues" evidence="7">
    <location>
        <begin position="16"/>
        <end position="26"/>
    </location>
</feature>
<evidence type="ECO:0000256" key="5">
    <source>
        <dbReference type="ARBA" id="ARBA00023242"/>
    </source>
</evidence>
<feature type="region of interest" description="Disordered" evidence="7">
    <location>
        <begin position="1"/>
        <end position="59"/>
    </location>
</feature>
<dbReference type="Gene3D" id="2.130.10.10">
    <property type="entry name" value="YVTN repeat-like/Quinoprotein amine dehydrogenase"/>
    <property type="match status" value="1"/>
</dbReference>
<dbReference type="InterPro" id="IPR015943">
    <property type="entry name" value="WD40/YVTN_repeat-like_dom_sf"/>
</dbReference>
<sequence length="531" mass="58643">MGAKAKAQRPKKRKGAPREQVDEAPHPRLRRKETKSREAEADWEGSPPAEDTKDKQRREELVALEMLLFGTPTAPEEDTQLREAAAPADPEASTDAGVAAWVDPHDAKLRIDIDADPKLRKLKMRKAEKYLSGEEYQRRLQALHHKLIGKGQGLDWIQQARLRKQQSRVEGQVDEGELTGFRHTGQEAALASGERLVVASDRRRLGRKQRAVSLPPTRITMRRLEDANKQDVSLCPVSALEFHPTSNILLTAGRDKSLRLFLVDGNKNCRLECVHVKGFPIVSASFSVYNGGRTVMLLSNACKTIAEYDLEQGQLYQVPGIGGRREERCYHQLCMSPLASSCPASPVVNTFAVANATSQSVLLCDANTKRLLEVFQMNAPVVGMAYHPHRPTSLLTADADAAVYEWELRTGRCLGKLQDPAYVGLTSFAVSPQPHEAYSYNRPSSILALGSRSGYTDLFTVPKEGSPSGPAFKVPPSPFIPLSPPLPAHTPRGLCSDLATQHVCGKDVLCRQRGLGKSDDRRFHITFSPIQ</sequence>
<dbReference type="GO" id="GO:0034388">
    <property type="term" value="C:Pwp2p-containing subcomplex of 90S preribosome"/>
    <property type="evidence" value="ECO:0007669"/>
    <property type="project" value="TreeGrafter"/>
</dbReference>
<feature type="compositionally biased region" description="Basic residues" evidence="7">
    <location>
        <begin position="1"/>
        <end position="15"/>
    </location>
</feature>
<evidence type="ECO:0000313" key="8">
    <source>
        <dbReference type="EMBL" id="OEH75062.1"/>
    </source>
</evidence>
<comment type="subcellular location">
    <subcellularLocation>
        <location evidence="1">Nucleus</location>
        <location evidence="1">Nucleolus</location>
    </subcellularLocation>
</comment>
<dbReference type="PANTHER" id="PTHR18359">
    <property type="entry name" value="WD-REPEAT PROTEIN-RELATED"/>
    <property type="match status" value="1"/>
</dbReference>
<dbReference type="VEuPathDB" id="ToxoDB:LOC34623514"/>
<keyword evidence="3" id="KW-0853">WD repeat</keyword>
<reference evidence="8 9" key="1">
    <citation type="journal article" date="2016" name="BMC Genomics">
        <title>Comparative genomics reveals Cyclospora cayetanensis possesses coccidia-like metabolism and invasion components but unique surface antigens.</title>
        <authorList>
            <person name="Liu S."/>
            <person name="Wang L."/>
            <person name="Zheng H."/>
            <person name="Xu Z."/>
            <person name="Roellig D.M."/>
            <person name="Li N."/>
            <person name="Frace M.A."/>
            <person name="Tang K."/>
            <person name="Arrowood M.J."/>
            <person name="Moss D.M."/>
            <person name="Zhang L."/>
            <person name="Feng Y."/>
            <person name="Xiao L."/>
        </authorList>
    </citation>
    <scope>NUCLEOTIDE SEQUENCE [LARGE SCALE GENOMIC DNA]</scope>
    <source>
        <strain evidence="8 9">CHN_HEN01</strain>
    </source>
</reference>
<evidence type="ECO:0000256" key="7">
    <source>
        <dbReference type="SAM" id="MobiDB-lite"/>
    </source>
</evidence>
<feature type="region of interest" description="Disordered" evidence="7">
    <location>
        <begin position="71"/>
        <end position="92"/>
    </location>
</feature>
<dbReference type="InterPro" id="IPR001680">
    <property type="entry name" value="WD40_rpt"/>
</dbReference>
<name>A0A1D3CV44_9EIME</name>
<dbReference type="SMART" id="SM00320">
    <property type="entry name" value="WD40"/>
    <property type="match status" value="2"/>
</dbReference>
<dbReference type="AlphaFoldDB" id="A0A1D3CV44"/>
<keyword evidence="9" id="KW-1185">Reference proteome</keyword>
<protein>
    <submittedName>
        <fullName evidence="8">Utp18 u3 snoRNA-associated related protein</fullName>
    </submittedName>
</protein>
<dbReference type="InterPro" id="IPR036322">
    <property type="entry name" value="WD40_repeat_dom_sf"/>
</dbReference>
<dbReference type="InterPro" id="IPR045161">
    <property type="entry name" value="Utp18"/>
</dbReference>
<proteinExistence type="inferred from homology"/>
<evidence type="ECO:0000256" key="4">
    <source>
        <dbReference type="ARBA" id="ARBA00022737"/>
    </source>
</evidence>
<gene>
    <name evidence="8" type="ORF">cyc_07574</name>
</gene>
<keyword evidence="5" id="KW-0539">Nucleus</keyword>
<dbReference type="GO" id="GO:0006364">
    <property type="term" value="P:rRNA processing"/>
    <property type="evidence" value="ECO:0007669"/>
    <property type="project" value="UniProtKB-KW"/>
</dbReference>
<dbReference type="EMBL" id="JROU02001837">
    <property type="protein sequence ID" value="OEH75062.1"/>
    <property type="molecule type" value="Genomic_DNA"/>
</dbReference>
<dbReference type="GO" id="GO:0032040">
    <property type="term" value="C:small-subunit processome"/>
    <property type="evidence" value="ECO:0007669"/>
    <property type="project" value="TreeGrafter"/>
</dbReference>
<comment type="similarity">
    <text evidence="6">Belongs to the WD repeat UTP18 family.</text>
</comment>
<keyword evidence="2" id="KW-0698">rRNA processing</keyword>
<evidence type="ECO:0000313" key="9">
    <source>
        <dbReference type="Proteomes" id="UP000095192"/>
    </source>
</evidence>
<comment type="caution">
    <text evidence="8">The sequence shown here is derived from an EMBL/GenBank/DDBJ whole genome shotgun (WGS) entry which is preliminary data.</text>
</comment>
<dbReference type="Proteomes" id="UP000095192">
    <property type="component" value="Unassembled WGS sequence"/>
</dbReference>
<evidence type="ECO:0000256" key="2">
    <source>
        <dbReference type="ARBA" id="ARBA00022552"/>
    </source>
</evidence>
<dbReference type="InParanoid" id="A0A1D3CV44"/>